<sequence>MPLQLEDSTWLTHHIGLKKYRRRLNPSSSTTKEDSRIGKNRSFLSDSRDVTQKRLSSPPSDKLRFRRNL</sequence>
<evidence type="ECO:0000256" key="1">
    <source>
        <dbReference type="SAM" id="MobiDB-lite"/>
    </source>
</evidence>
<name>A0A7J9BV92_GOSGO</name>
<dbReference type="EMBL" id="JABEZY010000006">
    <property type="protein sequence ID" value="MBA0740068.1"/>
    <property type="molecule type" value="Genomic_DNA"/>
</dbReference>
<protein>
    <submittedName>
        <fullName evidence="2">Uncharacterized protein</fullName>
    </submittedName>
</protein>
<feature type="region of interest" description="Disordered" evidence="1">
    <location>
        <begin position="22"/>
        <end position="69"/>
    </location>
</feature>
<evidence type="ECO:0000313" key="3">
    <source>
        <dbReference type="Proteomes" id="UP000593579"/>
    </source>
</evidence>
<dbReference type="AlphaFoldDB" id="A0A7J9BV92"/>
<dbReference type="Proteomes" id="UP000593579">
    <property type="component" value="Unassembled WGS sequence"/>
</dbReference>
<keyword evidence="3" id="KW-1185">Reference proteome</keyword>
<comment type="caution">
    <text evidence="2">The sequence shown here is derived from an EMBL/GenBank/DDBJ whole genome shotgun (WGS) entry which is preliminary data.</text>
</comment>
<feature type="non-terminal residue" evidence="2">
    <location>
        <position position="69"/>
    </location>
</feature>
<organism evidence="2 3">
    <name type="scientific">Gossypium gossypioides</name>
    <name type="common">Mexican cotton</name>
    <name type="synonym">Selera gossypioides</name>
    <dbReference type="NCBI Taxonomy" id="34282"/>
    <lineage>
        <taxon>Eukaryota</taxon>
        <taxon>Viridiplantae</taxon>
        <taxon>Streptophyta</taxon>
        <taxon>Embryophyta</taxon>
        <taxon>Tracheophyta</taxon>
        <taxon>Spermatophyta</taxon>
        <taxon>Magnoliopsida</taxon>
        <taxon>eudicotyledons</taxon>
        <taxon>Gunneridae</taxon>
        <taxon>Pentapetalae</taxon>
        <taxon>rosids</taxon>
        <taxon>malvids</taxon>
        <taxon>Malvales</taxon>
        <taxon>Malvaceae</taxon>
        <taxon>Malvoideae</taxon>
        <taxon>Gossypium</taxon>
    </lineage>
</organism>
<proteinExistence type="predicted"/>
<dbReference type="OrthoDB" id="10519750at2759"/>
<evidence type="ECO:0000313" key="2">
    <source>
        <dbReference type="EMBL" id="MBA0740068.1"/>
    </source>
</evidence>
<accession>A0A7J9BV92</accession>
<gene>
    <name evidence="2" type="ORF">Gogos_013291</name>
</gene>
<reference evidence="2 3" key="1">
    <citation type="journal article" date="2019" name="Genome Biol. Evol.">
        <title>Insights into the evolution of the New World diploid cottons (Gossypium, subgenus Houzingenia) based on genome sequencing.</title>
        <authorList>
            <person name="Grover C.E."/>
            <person name="Arick M.A. 2nd"/>
            <person name="Thrash A."/>
            <person name="Conover J.L."/>
            <person name="Sanders W.S."/>
            <person name="Peterson D.G."/>
            <person name="Frelichowski J.E."/>
            <person name="Scheffler J.A."/>
            <person name="Scheffler B.E."/>
            <person name="Wendel J.F."/>
        </authorList>
    </citation>
    <scope>NUCLEOTIDE SEQUENCE [LARGE SCALE GENOMIC DNA]</scope>
    <source>
        <strain evidence="2">5</strain>
        <tissue evidence="2">Leaf</tissue>
    </source>
</reference>